<feature type="domain" description="NGO1945-like C-terminal" evidence="2">
    <location>
        <begin position="149"/>
        <end position="244"/>
    </location>
</feature>
<sequence>MSAPDALHGQQAVLAAHLRDPRQPPPPGLEARRVAIYRELFFDNIEGLLAGNFPVLRRLFAGERWQTLVRGFCRDHRSLTPLFTEVAREFLRYLDTVPVPDDAPWLRELAHYEWVELALELSEATLSEASATTAPASIQDPLDDVPKLSPLAWPLAYTWPVHQICKTYWPRQTPTAPTFLLVQRDPNHRVRFHEIDALSFRLLQMIEDHPARRAREHLDALAQEAQPDDRAAFLANGASLLTMLETNHVLLSPFRRNA</sequence>
<dbReference type="PATRIC" id="fig|1121015.4.peg.2773"/>
<dbReference type="InterPro" id="IPR054098">
    <property type="entry name" value="NGO1945-like_C"/>
</dbReference>
<dbReference type="STRING" id="1121015.GCA_000420545_00374"/>
<dbReference type="Pfam" id="PF22106">
    <property type="entry name" value="NGO1945_C"/>
    <property type="match status" value="1"/>
</dbReference>
<dbReference type="Gene3D" id="1.10.150.690">
    <property type="entry name" value="DUF2063"/>
    <property type="match status" value="1"/>
</dbReference>
<protein>
    <submittedName>
        <fullName evidence="3">Uncharacterized protein</fullName>
    </submittedName>
</protein>
<dbReference type="InterPro" id="IPR044922">
    <property type="entry name" value="DUF2063_N_sf"/>
</dbReference>
<comment type="caution">
    <text evidence="3">The sequence shown here is derived from an EMBL/GenBank/DDBJ whole genome shotgun (WGS) entry which is preliminary data.</text>
</comment>
<dbReference type="Pfam" id="PF09836">
    <property type="entry name" value="DUF2063"/>
    <property type="match status" value="1"/>
</dbReference>
<dbReference type="eggNOG" id="COG3219">
    <property type="taxonomic scope" value="Bacteria"/>
</dbReference>
<keyword evidence="4" id="KW-1185">Reference proteome</keyword>
<dbReference type="AlphaFoldDB" id="A0A091AMA3"/>
<evidence type="ECO:0000313" key="4">
    <source>
        <dbReference type="Proteomes" id="UP000029385"/>
    </source>
</evidence>
<organism evidence="3 4">
    <name type="scientific">Arenimonas oryziterrae DSM 21050 = YC6267</name>
    <dbReference type="NCBI Taxonomy" id="1121015"/>
    <lineage>
        <taxon>Bacteria</taxon>
        <taxon>Pseudomonadati</taxon>
        <taxon>Pseudomonadota</taxon>
        <taxon>Gammaproteobacteria</taxon>
        <taxon>Lysobacterales</taxon>
        <taxon>Lysobacteraceae</taxon>
        <taxon>Arenimonas</taxon>
    </lineage>
</organism>
<proteinExistence type="predicted"/>
<dbReference type="RefSeq" id="WP_022968033.1">
    <property type="nucleotide sequence ID" value="NZ_ATVD01000001.1"/>
</dbReference>
<dbReference type="InterPro" id="IPR018640">
    <property type="entry name" value="DUF2063"/>
</dbReference>
<dbReference type="Gene3D" id="3.90.930.50">
    <property type="match status" value="1"/>
</dbReference>
<evidence type="ECO:0000313" key="3">
    <source>
        <dbReference type="EMBL" id="KFN41333.1"/>
    </source>
</evidence>
<accession>A0A091AMA3</accession>
<evidence type="ECO:0000259" key="2">
    <source>
        <dbReference type="Pfam" id="PF22106"/>
    </source>
</evidence>
<name>A0A091AMA3_9GAMM</name>
<evidence type="ECO:0000259" key="1">
    <source>
        <dbReference type="Pfam" id="PF09836"/>
    </source>
</evidence>
<dbReference type="OrthoDB" id="4146344at2"/>
<reference evidence="3 4" key="1">
    <citation type="submission" date="2013-09" db="EMBL/GenBank/DDBJ databases">
        <title>Genome sequencing of Arenimonas oryziterrae.</title>
        <authorList>
            <person name="Chen F."/>
            <person name="Wang G."/>
        </authorList>
    </citation>
    <scope>NUCLEOTIDE SEQUENCE [LARGE SCALE GENOMIC DNA]</scope>
    <source>
        <strain evidence="3 4">YC6267</strain>
    </source>
</reference>
<dbReference type="Proteomes" id="UP000029385">
    <property type="component" value="Unassembled WGS sequence"/>
</dbReference>
<dbReference type="EMBL" id="AVCI01000045">
    <property type="protein sequence ID" value="KFN41333.1"/>
    <property type="molecule type" value="Genomic_DNA"/>
</dbReference>
<feature type="domain" description="Putative DNA-binding" evidence="1">
    <location>
        <begin position="11"/>
        <end position="94"/>
    </location>
</feature>
<gene>
    <name evidence="3" type="ORF">N789_05510</name>
</gene>